<dbReference type="PANTHER" id="PTHR47691:SF3">
    <property type="entry name" value="HTH-TYPE TRANSCRIPTIONAL REGULATOR RV0890C-RELATED"/>
    <property type="match status" value="1"/>
</dbReference>
<name>A0A0C2YP01_HEBCY</name>
<dbReference type="OrthoDB" id="3052556at2759"/>
<dbReference type="EMBL" id="KN831777">
    <property type="protein sequence ID" value="KIM42757.1"/>
    <property type="molecule type" value="Genomic_DNA"/>
</dbReference>
<sequence>MSAGPFSWSHLRMPWGAKEETKPEKQNPPAIVPATTSSKPTSDEKFSENPRTVIPTTTAYTIATVKEVLTLSQSAAAVVPVPFLQEAIGVALKIIQVCEEASAVEQKVKELQAKVGDLMIVIVDHVTRKDEEGSKEAVVKSIQGDIKELLSTLGTINEDLTKISEQNRWVVAIYKEVNMSALDDCMSRLSTAMQRFTLANDLRDSALISELLARLRKMANKVDDIHNKVEGIHKYMEISQRSRTLLPSDAVVRQEIPLKPEVFHGRDDFVSDIAQLLLREETSRVCILGPGGMGKTSVSLAVVELPDIQERFPGGNIVWVPCIQATSAALLLEILYIQLQIPGDKQVTLEKIISQLDSSKDPCLILLDNFETPWNTAGGNQKQVGDVLRRLAMLSHVAILLTMRARYPPCDKAIKWEAKNIESTDEAACLRIYHDLNPGSENDPDVARLLAALGHMAFAVTLIAKLGVESQSAAEDLLEAWSKSGPDILSDDPEQSMNRSIRLSVESDLVKRNPNAITLLAILSLLPAGTTKENLGWWAPALETSMIPSAIATLSHAALLVENKRENSSAPVLFVVPVVQSFMQQQGRIKEEIRKQLHSSCCEYIMAHACRVDDPTFPTKSKVLAAEDTNIQSILFSSSTSQHDVPSDRAMEALIAFSWHRCDVKPNLDIANHVVTVAKASGIVRYRASAVWCLGKTYSQLGDFLPSYDHLQEAYRLFNTLPRREVESQRLGGRCGIDLVSIARFASVDSKKVVSLARSVKKKCAALKHDIIHGESLSVLGVALRDADQPQKALHYLSRAITILKAAGNTYSLADTHQAISWVHCDEGNLPAALDAIREAWKLAELTDSPSLQAQISLDFGKNLFASNQDPEAWRYIEISLMKASYIGNRLYVARALEYMGYGYLRRGDYQNAYGAYDAAGEKYLGTVDAYDAKICKNTMDMIRQKQGNPDTVVDIYRPSYG</sequence>
<dbReference type="InterPro" id="IPR027417">
    <property type="entry name" value="P-loop_NTPase"/>
</dbReference>
<accession>A0A0C2YP01</accession>
<feature type="region of interest" description="Disordered" evidence="1">
    <location>
        <begin position="1"/>
        <end position="51"/>
    </location>
</feature>
<dbReference type="CDD" id="cd21037">
    <property type="entry name" value="MLKL_NTD"/>
    <property type="match status" value="1"/>
</dbReference>
<dbReference type="STRING" id="686832.A0A0C2YP01"/>
<dbReference type="InterPro" id="IPR019734">
    <property type="entry name" value="TPR_rpt"/>
</dbReference>
<protein>
    <recommendedName>
        <fullName evidence="2">Novel STAND NTPase 1 domain-containing protein</fullName>
    </recommendedName>
</protein>
<evidence type="ECO:0000313" key="4">
    <source>
        <dbReference type="Proteomes" id="UP000053424"/>
    </source>
</evidence>
<dbReference type="AlphaFoldDB" id="A0A0C2YP01"/>
<dbReference type="InterPro" id="IPR036537">
    <property type="entry name" value="Adaptor_Cbl_N_dom_sf"/>
</dbReference>
<dbReference type="Gene3D" id="1.20.930.20">
    <property type="entry name" value="Adaptor protein Cbl, N-terminal domain"/>
    <property type="match status" value="1"/>
</dbReference>
<dbReference type="Gene3D" id="3.40.50.300">
    <property type="entry name" value="P-loop containing nucleotide triphosphate hydrolases"/>
    <property type="match status" value="1"/>
</dbReference>
<gene>
    <name evidence="3" type="ORF">M413DRAFT_26755</name>
</gene>
<dbReference type="InterPro" id="IPR059179">
    <property type="entry name" value="MLKL-like_MCAfunc"/>
</dbReference>
<dbReference type="SMART" id="SM00028">
    <property type="entry name" value="TPR"/>
    <property type="match status" value="4"/>
</dbReference>
<proteinExistence type="predicted"/>
<organism evidence="3 4">
    <name type="scientific">Hebeloma cylindrosporum</name>
    <dbReference type="NCBI Taxonomy" id="76867"/>
    <lineage>
        <taxon>Eukaryota</taxon>
        <taxon>Fungi</taxon>
        <taxon>Dikarya</taxon>
        <taxon>Basidiomycota</taxon>
        <taxon>Agaricomycotina</taxon>
        <taxon>Agaricomycetes</taxon>
        <taxon>Agaricomycetidae</taxon>
        <taxon>Agaricales</taxon>
        <taxon>Agaricineae</taxon>
        <taxon>Hymenogastraceae</taxon>
        <taxon>Hebeloma</taxon>
    </lineage>
</organism>
<dbReference type="InterPro" id="IPR011990">
    <property type="entry name" value="TPR-like_helical_dom_sf"/>
</dbReference>
<reference evidence="3 4" key="1">
    <citation type="submission" date="2014-04" db="EMBL/GenBank/DDBJ databases">
        <authorList>
            <consortium name="DOE Joint Genome Institute"/>
            <person name="Kuo A."/>
            <person name="Gay G."/>
            <person name="Dore J."/>
            <person name="Kohler A."/>
            <person name="Nagy L.G."/>
            <person name="Floudas D."/>
            <person name="Copeland A."/>
            <person name="Barry K.W."/>
            <person name="Cichocki N."/>
            <person name="Veneault-Fourrey C."/>
            <person name="LaButti K."/>
            <person name="Lindquist E.A."/>
            <person name="Lipzen A."/>
            <person name="Lundell T."/>
            <person name="Morin E."/>
            <person name="Murat C."/>
            <person name="Sun H."/>
            <person name="Tunlid A."/>
            <person name="Henrissat B."/>
            <person name="Grigoriev I.V."/>
            <person name="Hibbett D.S."/>
            <person name="Martin F."/>
            <person name="Nordberg H.P."/>
            <person name="Cantor M.N."/>
            <person name="Hua S.X."/>
        </authorList>
    </citation>
    <scope>NUCLEOTIDE SEQUENCE [LARGE SCALE GENOMIC DNA]</scope>
    <source>
        <strain evidence="4">h7</strain>
    </source>
</reference>
<reference evidence="4" key="2">
    <citation type="submission" date="2015-01" db="EMBL/GenBank/DDBJ databases">
        <title>Evolutionary Origins and Diversification of the Mycorrhizal Mutualists.</title>
        <authorList>
            <consortium name="DOE Joint Genome Institute"/>
            <consortium name="Mycorrhizal Genomics Consortium"/>
            <person name="Kohler A."/>
            <person name="Kuo A."/>
            <person name="Nagy L.G."/>
            <person name="Floudas D."/>
            <person name="Copeland A."/>
            <person name="Barry K.W."/>
            <person name="Cichocki N."/>
            <person name="Veneault-Fourrey C."/>
            <person name="LaButti K."/>
            <person name="Lindquist E.A."/>
            <person name="Lipzen A."/>
            <person name="Lundell T."/>
            <person name="Morin E."/>
            <person name="Murat C."/>
            <person name="Riley R."/>
            <person name="Ohm R."/>
            <person name="Sun H."/>
            <person name="Tunlid A."/>
            <person name="Henrissat B."/>
            <person name="Grigoriev I.V."/>
            <person name="Hibbett D.S."/>
            <person name="Martin F."/>
        </authorList>
    </citation>
    <scope>NUCLEOTIDE SEQUENCE [LARGE SCALE GENOMIC DNA]</scope>
    <source>
        <strain evidence="4">h7</strain>
    </source>
</reference>
<dbReference type="InterPro" id="IPR049052">
    <property type="entry name" value="nSTAND1"/>
</dbReference>
<dbReference type="Proteomes" id="UP000053424">
    <property type="component" value="Unassembled WGS sequence"/>
</dbReference>
<dbReference type="SUPFAM" id="SSF52540">
    <property type="entry name" value="P-loop containing nucleoside triphosphate hydrolases"/>
    <property type="match status" value="1"/>
</dbReference>
<evidence type="ECO:0000256" key="1">
    <source>
        <dbReference type="SAM" id="MobiDB-lite"/>
    </source>
</evidence>
<dbReference type="SUPFAM" id="SSF48452">
    <property type="entry name" value="TPR-like"/>
    <property type="match status" value="1"/>
</dbReference>
<dbReference type="PANTHER" id="PTHR47691">
    <property type="entry name" value="REGULATOR-RELATED"/>
    <property type="match status" value="1"/>
</dbReference>
<evidence type="ECO:0000259" key="2">
    <source>
        <dbReference type="Pfam" id="PF20703"/>
    </source>
</evidence>
<dbReference type="HOGENOM" id="CLU_010537_0_0_1"/>
<dbReference type="Pfam" id="PF20703">
    <property type="entry name" value="nSTAND1"/>
    <property type="match status" value="1"/>
</dbReference>
<evidence type="ECO:0000313" key="3">
    <source>
        <dbReference type="EMBL" id="KIM42757.1"/>
    </source>
</evidence>
<dbReference type="Gene3D" id="1.25.40.10">
    <property type="entry name" value="Tetratricopeptide repeat domain"/>
    <property type="match status" value="1"/>
</dbReference>
<dbReference type="GO" id="GO:0007166">
    <property type="term" value="P:cell surface receptor signaling pathway"/>
    <property type="evidence" value="ECO:0007669"/>
    <property type="project" value="InterPro"/>
</dbReference>
<keyword evidence="4" id="KW-1185">Reference proteome</keyword>
<feature type="domain" description="Novel STAND NTPase 1" evidence="2">
    <location>
        <begin position="261"/>
        <end position="405"/>
    </location>
</feature>